<dbReference type="EMBL" id="JAOCZP010000008">
    <property type="protein sequence ID" value="MCT7377600.1"/>
    <property type="molecule type" value="Genomic_DNA"/>
</dbReference>
<dbReference type="Pfam" id="PF07883">
    <property type="entry name" value="Cupin_2"/>
    <property type="match status" value="1"/>
</dbReference>
<feature type="domain" description="Cupin type-2" evidence="1">
    <location>
        <begin position="39"/>
        <end position="107"/>
    </location>
</feature>
<dbReference type="SUPFAM" id="SSF51182">
    <property type="entry name" value="RmlC-like cupins"/>
    <property type="match status" value="1"/>
</dbReference>
<evidence type="ECO:0000313" key="2">
    <source>
        <dbReference type="EMBL" id="MCT7377600.1"/>
    </source>
</evidence>
<evidence type="ECO:0000259" key="1">
    <source>
        <dbReference type="Pfam" id="PF07883"/>
    </source>
</evidence>
<dbReference type="InterPro" id="IPR011051">
    <property type="entry name" value="RmlC_Cupin_sf"/>
</dbReference>
<comment type="caution">
    <text evidence="2">The sequence shown here is derived from an EMBL/GenBank/DDBJ whole genome shotgun (WGS) entry which is preliminary data.</text>
</comment>
<organism evidence="2 3">
    <name type="scientific">Chelativorans salis</name>
    <dbReference type="NCBI Taxonomy" id="2978478"/>
    <lineage>
        <taxon>Bacteria</taxon>
        <taxon>Pseudomonadati</taxon>
        <taxon>Pseudomonadota</taxon>
        <taxon>Alphaproteobacteria</taxon>
        <taxon>Hyphomicrobiales</taxon>
        <taxon>Phyllobacteriaceae</taxon>
        <taxon>Chelativorans</taxon>
    </lineage>
</organism>
<dbReference type="Gene3D" id="2.60.120.10">
    <property type="entry name" value="Jelly Rolls"/>
    <property type="match status" value="1"/>
</dbReference>
<dbReference type="InterPro" id="IPR013096">
    <property type="entry name" value="Cupin_2"/>
</dbReference>
<dbReference type="Proteomes" id="UP001320831">
    <property type="component" value="Unassembled WGS sequence"/>
</dbReference>
<protein>
    <submittedName>
        <fullName evidence="2">Cupin domain-containing protein</fullName>
    </submittedName>
</protein>
<proteinExistence type="predicted"/>
<reference evidence="2 3" key="1">
    <citation type="submission" date="2022-09" db="EMBL/GenBank/DDBJ databases">
        <title>Chelativorans salina sp. nov., a novel slightly halophilic bacterium isolated from a saline lake sediment enrichment.</title>
        <authorList>
            <person name="Gao L."/>
            <person name="Fang B.-Z."/>
            <person name="Li W.-J."/>
        </authorList>
    </citation>
    <scope>NUCLEOTIDE SEQUENCE [LARGE SCALE GENOMIC DNA]</scope>
    <source>
        <strain evidence="2 3">EGI FJ00035</strain>
    </source>
</reference>
<dbReference type="CDD" id="cd02214">
    <property type="entry name" value="cupin_MJ1618"/>
    <property type="match status" value="1"/>
</dbReference>
<sequence>MQPEWFVPDTGRKEFWTEERCFITELLNTPASPDASLAVARVEPGVTTQLHKLSGISERYIVRKGEGVIEIDGVRQPLAVGDQAVIPADAAQCITNTGSDDLEFYCLCTPRFRPEGYVSLED</sequence>
<name>A0ABT2LSV6_9HYPH</name>
<evidence type="ECO:0000313" key="3">
    <source>
        <dbReference type="Proteomes" id="UP001320831"/>
    </source>
</evidence>
<accession>A0ABT2LSV6</accession>
<dbReference type="InterPro" id="IPR052044">
    <property type="entry name" value="PKS_Associated_Protein"/>
</dbReference>
<dbReference type="PANTHER" id="PTHR36114:SF1">
    <property type="entry name" value="16.7 KDA PROTEIN IN WHIE LOCUS"/>
    <property type="match status" value="1"/>
</dbReference>
<dbReference type="RefSeq" id="WP_260906186.1">
    <property type="nucleotide sequence ID" value="NZ_JAOCZP010000008.1"/>
</dbReference>
<dbReference type="PANTHER" id="PTHR36114">
    <property type="entry name" value="16.7 KDA PROTEIN IN WHIE LOCUS"/>
    <property type="match status" value="1"/>
</dbReference>
<gene>
    <name evidence="2" type="ORF">N5A92_21505</name>
</gene>
<keyword evidence="3" id="KW-1185">Reference proteome</keyword>
<dbReference type="InterPro" id="IPR014710">
    <property type="entry name" value="RmlC-like_jellyroll"/>
</dbReference>